<dbReference type="Proteomes" id="UP000011713">
    <property type="component" value="Unassembled WGS sequence"/>
</dbReference>
<accession>M4B391</accession>
<reference evidence="2" key="1">
    <citation type="journal article" date="2010" name="Science">
        <title>Signatures of adaptation to obligate biotrophy in the Hyaloperonospora arabidopsidis genome.</title>
        <authorList>
            <person name="Baxter L."/>
            <person name="Tripathy S."/>
            <person name="Ishaque N."/>
            <person name="Boot N."/>
            <person name="Cabral A."/>
            <person name="Kemen E."/>
            <person name="Thines M."/>
            <person name="Ah-Fong A."/>
            <person name="Anderson R."/>
            <person name="Badejoko W."/>
            <person name="Bittner-Eddy P."/>
            <person name="Boore J.L."/>
            <person name="Chibucos M.C."/>
            <person name="Coates M."/>
            <person name="Dehal P."/>
            <person name="Delehaunty K."/>
            <person name="Dong S."/>
            <person name="Downton P."/>
            <person name="Dumas B."/>
            <person name="Fabro G."/>
            <person name="Fronick C."/>
            <person name="Fuerstenberg S.I."/>
            <person name="Fulton L."/>
            <person name="Gaulin E."/>
            <person name="Govers F."/>
            <person name="Hughes L."/>
            <person name="Humphray S."/>
            <person name="Jiang R.H."/>
            <person name="Judelson H."/>
            <person name="Kamoun S."/>
            <person name="Kyung K."/>
            <person name="Meijer H."/>
            <person name="Minx P."/>
            <person name="Morris P."/>
            <person name="Nelson J."/>
            <person name="Phuntumart V."/>
            <person name="Qutob D."/>
            <person name="Rehmany A."/>
            <person name="Rougon-Cardoso A."/>
            <person name="Ryden P."/>
            <person name="Torto-Alalibo T."/>
            <person name="Studholme D."/>
            <person name="Wang Y."/>
            <person name="Win J."/>
            <person name="Wood J."/>
            <person name="Clifton S.W."/>
            <person name="Rogers J."/>
            <person name="Van den Ackerveken G."/>
            <person name="Jones J.D."/>
            <person name="McDowell J.M."/>
            <person name="Beynon J."/>
            <person name="Tyler B.M."/>
        </authorList>
    </citation>
    <scope>NUCLEOTIDE SEQUENCE [LARGE SCALE GENOMIC DNA]</scope>
    <source>
        <strain evidence="2">Emoy2</strain>
    </source>
</reference>
<keyword evidence="2" id="KW-1185">Reference proteome</keyword>
<sequence length="50" mass="5928">MWFNKGQRTLQLEKNQLAFGKEPNSLERGSMNCRTFLNFKNCSRSRTVFI</sequence>
<organism evidence="1 2">
    <name type="scientific">Hyaloperonospora arabidopsidis (strain Emoy2)</name>
    <name type="common">Downy mildew agent</name>
    <name type="synonym">Peronospora arabidopsidis</name>
    <dbReference type="NCBI Taxonomy" id="559515"/>
    <lineage>
        <taxon>Eukaryota</taxon>
        <taxon>Sar</taxon>
        <taxon>Stramenopiles</taxon>
        <taxon>Oomycota</taxon>
        <taxon>Peronosporomycetes</taxon>
        <taxon>Peronosporales</taxon>
        <taxon>Peronosporaceae</taxon>
        <taxon>Hyaloperonospora</taxon>
    </lineage>
</organism>
<name>M4B391_HYAAE</name>
<protein>
    <submittedName>
        <fullName evidence="1">Uncharacterized protein</fullName>
    </submittedName>
</protein>
<evidence type="ECO:0000313" key="1">
    <source>
        <dbReference type="EnsemblProtists" id="HpaP800739"/>
    </source>
</evidence>
<dbReference type="AlphaFoldDB" id="M4B391"/>
<dbReference type="VEuPathDB" id="FungiDB:HpaG800739"/>
<proteinExistence type="predicted"/>
<dbReference type="HOGENOM" id="CLU_3128306_0_0_1"/>
<dbReference type="EMBL" id="JH598179">
    <property type="status" value="NOT_ANNOTATED_CDS"/>
    <property type="molecule type" value="Genomic_DNA"/>
</dbReference>
<evidence type="ECO:0000313" key="2">
    <source>
        <dbReference type="Proteomes" id="UP000011713"/>
    </source>
</evidence>
<dbReference type="EnsemblProtists" id="HpaT800739">
    <property type="protein sequence ID" value="HpaP800739"/>
    <property type="gene ID" value="HpaG800739"/>
</dbReference>
<reference evidence="1" key="2">
    <citation type="submission" date="2015-06" db="UniProtKB">
        <authorList>
            <consortium name="EnsemblProtists"/>
        </authorList>
    </citation>
    <scope>IDENTIFICATION</scope>
    <source>
        <strain evidence="1">Emoy2</strain>
    </source>
</reference>
<dbReference type="InParanoid" id="M4B391"/>